<evidence type="ECO:0000313" key="2">
    <source>
        <dbReference type="EMBL" id="EAY19773.1"/>
    </source>
</evidence>
<dbReference type="eggNOG" id="KOG4412">
    <property type="taxonomic scope" value="Eukaryota"/>
</dbReference>
<dbReference type="SUPFAM" id="SSF48403">
    <property type="entry name" value="Ankyrin repeat"/>
    <property type="match status" value="1"/>
</dbReference>
<organism evidence="2 3">
    <name type="scientific">Trichomonas vaginalis (strain ATCC PRA-98 / G3)</name>
    <dbReference type="NCBI Taxonomy" id="412133"/>
    <lineage>
        <taxon>Eukaryota</taxon>
        <taxon>Metamonada</taxon>
        <taxon>Parabasalia</taxon>
        <taxon>Trichomonadida</taxon>
        <taxon>Trichomonadidae</taxon>
        <taxon>Trichomonas</taxon>
    </lineage>
</organism>
<dbReference type="PROSITE" id="PS50088">
    <property type="entry name" value="ANK_REPEAT"/>
    <property type="match status" value="1"/>
</dbReference>
<dbReference type="InterPro" id="IPR002110">
    <property type="entry name" value="Ankyrin_rpt"/>
</dbReference>
<dbReference type="InParanoid" id="A2DIG9"/>
<accession>A2DIG9</accession>
<dbReference type="SMART" id="SM00248">
    <property type="entry name" value="ANK"/>
    <property type="match status" value="3"/>
</dbReference>
<dbReference type="OrthoDB" id="21416at2759"/>
<gene>
    <name evidence="2" type="ORF">TVAG_178170</name>
</gene>
<dbReference type="STRING" id="5722.A2DIG9"/>
<sequence>MILEAARQNNLCLVKYLFNQDVDIRSRSYTNRTILHYFCQEGNLEGVKFALNFIDINDKNNEDYTPLHDAINYNRIDICKFLISHPNIDKHAKNKNNETPLQYAISLGKQEIVEVLNRNGITE</sequence>
<dbReference type="KEGG" id="tva:5465303"/>
<dbReference type="Pfam" id="PF12796">
    <property type="entry name" value="Ank_2"/>
    <property type="match status" value="1"/>
</dbReference>
<reference evidence="2" key="1">
    <citation type="submission" date="2006-10" db="EMBL/GenBank/DDBJ databases">
        <authorList>
            <person name="Amadeo P."/>
            <person name="Zhao Q."/>
            <person name="Wortman J."/>
            <person name="Fraser-Liggett C."/>
            <person name="Carlton J."/>
        </authorList>
    </citation>
    <scope>NUCLEOTIDE SEQUENCE</scope>
    <source>
        <strain evidence="2">G3</strain>
    </source>
</reference>
<dbReference type="AlphaFoldDB" id="A2DIG9"/>
<proteinExistence type="predicted"/>
<dbReference type="GO" id="GO:0006355">
    <property type="term" value="P:regulation of DNA-templated transcription"/>
    <property type="evidence" value="ECO:0007669"/>
    <property type="project" value="InterPro"/>
</dbReference>
<dbReference type="SMR" id="A2DIG9"/>
<dbReference type="PROSITE" id="PS50297">
    <property type="entry name" value="ANK_REP_REGION"/>
    <property type="match status" value="1"/>
</dbReference>
<protein>
    <submittedName>
        <fullName evidence="2">Uncharacterized protein</fullName>
    </submittedName>
</protein>
<keyword evidence="1" id="KW-0040">ANK repeat</keyword>
<dbReference type="PANTHER" id="PTHR24164">
    <property type="entry name" value="RELA-ASSOCIATED INHIBITOR"/>
    <property type="match status" value="1"/>
</dbReference>
<keyword evidence="3" id="KW-1185">Reference proteome</keyword>
<dbReference type="InterPro" id="IPR028320">
    <property type="entry name" value="iASPP"/>
</dbReference>
<name>A2DIG9_TRIV3</name>
<dbReference type="Gene3D" id="1.25.40.20">
    <property type="entry name" value="Ankyrin repeat-containing domain"/>
    <property type="match status" value="1"/>
</dbReference>
<evidence type="ECO:0000313" key="3">
    <source>
        <dbReference type="Proteomes" id="UP000001542"/>
    </source>
</evidence>
<dbReference type="PANTHER" id="PTHR24164:SF4">
    <property type="entry name" value="RELA-ASSOCIATED INHIBITOR"/>
    <property type="match status" value="1"/>
</dbReference>
<reference evidence="2" key="2">
    <citation type="journal article" date="2007" name="Science">
        <title>Draft genome sequence of the sexually transmitted pathogen Trichomonas vaginalis.</title>
        <authorList>
            <person name="Carlton J.M."/>
            <person name="Hirt R.P."/>
            <person name="Silva J.C."/>
            <person name="Delcher A.L."/>
            <person name="Schatz M."/>
            <person name="Zhao Q."/>
            <person name="Wortman J.R."/>
            <person name="Bidwell S.L."/>
            <person name="Alsmark U.C.M."/>
            <person name="Besteiro S."/>
            <person name="Sicheritz-Ponten T."/>
            <person name="Noel C.J."/>
            <person name="Dacks J.B."/>
            <person name="Foster P.G."/>
            <person name="Simillion C."/>
            <person name="Van de Peer Y."/>
            <person name="Miranda-Saavedra D."/>
            <person name="Barton G.J."/>
            <person name="Westrop G.D."/>
            <person name="Mueller S."/>
            <person name="Dessi D."/>
            <person name="Fiori P.L."/>
            <person name="Ren Q."/>
            <person name="Paulsen I."/>
            <person name="Zhang H."/>
            <person name="Bastida-Corcuera F.D."/>
            <person name="Simoes-Barbosa A."/>
            <person name="Brown M.T."/>
            <person name="Hayes R.D."/>
            <person name="Mukherjee M."/>
            <person name="Okumura C.Y."/>
            <person name="Schneider R."/>
            <person name="Smith A.J."/>
            <person name="Vanacova S."/>
            <person name="Villalvazo M."/>
            <person name="Haas B.J."/>
            <person name="Pertea M."/>
            <person name="Feldblyum T.V."/>
            <person name="Utterback T.R."/>
            <person name="Shu C.L."/>
            <person name="Osoegawa K."/>
            <person name="de Jong P.J."/>
            <person name="Hrdy I."/>
            <person name="Horvathova L."/>
            <person name="Zubacova Z."/>
            <person name="Dolezal P."/>
            <person name="Malik S.B."/>
            <person name="Logsdon J.M. Jr."/>
            <person name="Henze K."/>
            <person name="Gupta A."/>
            <person name="Wang C.C."/>
            <person name="Dunne R.L."/>
            <person name="Upcroft J.A."/>
            <person name="Upcroft P."/>
            <person name="White O."/>
            <person name="Salzberg S.L."/>
            <person name="Tang P."/>
            <person name="Chiu C.-H."/>
            <person name="Lee Y.-S."/>
            <person name="Embley T.M."/>
            <person name="Coombs G.H."/>
            <person name="Mottram J.C."/>
            <person name="Tachezy J."/>
            <person name="Fraser-Liggett C.M."/>
            <person name="Johnson P.J."/>
        </authorList>
    </citation>
    <scope>NUCLEOTIDE SEQUENCE [LARGE SCALE GENOMIC DNA]</scope>
    <source>
        <strain evidence="2">G3</strain>
    </source>
</reference>
<dbReference type="Proteomes" id="UP000001542">
    <property type="component" value="Unassembled WGS sequence"/>
</dbReference>
<dbReference type="VEuPathDB" id="TrichDB:TVAGG3_0600740"/>
<dbReference type="InterPro" id="IPR036770">
    <property type="entry name" value="Ankyrin_rpt-contain_sf"/>
</dbReference>
<dbReference type="EMBL" id="DS113204">
    <property type="protein sequence ID" value="EAY19773.1"/>
    <property type="molecule type" value="Genomic_DNA"/>
</dbReference>
<feature type="repeat" description="ANK" evidence="1">
    <location>
        <begin position="96"/>
        <end position="123"/>
    </location>
</feature>
<dbReference type="VEuPathDB" id="TrichDB:TVAG_178170"/>
<evidence type="ECO:0000256" key="1">
    <source>
        <dbReference type="PROSITE-ProRule" id="PRU00023"/>
    </source>
</evidence>